<protein>
    <submittedName>
        <fullName evidence="2">Reverse gyrase</fullName>
    </submittedName>
</protein>
<reference evidence="2 3" key="1">
    <citation type="submission" date="2018-05" db="EMBL/GenBank/DDBJ databases">
        <title>Genetic diversity of glacier-inhabiting Cryobacterium bacteria in China and description of Cryobacterium mengkeensis sp. nov. and Arthrobacter glacialis sp. nov.</title>
        <authorList>
            <person name="Liu Q."/>
            <person name="Xin Y.-H."/>
        </authorList>
    </citation>
    <scope>NUCLEOTIDE SEQUENCE [LARGE SCALE GENOMIC DNA]</scope>
    <source>
        <strain evidence="2 3">B7</strain>
    </source>
</reference>
<dbReference type="Proteomes" id="UP000247980">
    <property type="component" value="Unassembled WGS sequence"/>
</dbReference>
<proteinExistence type="predicted"/>
<dbReference type="Pfam" id="PF18862">
    <property type="entry name" value="ApeA_NTD1"/>
    <property type="match status" value="1"/>
</dbReference>
<comment type="caution">
    <text evidence="2">The sequence shown here is derived from an EMBL/GenBank/DDBJ whole genome shotgun (WGS) entry which is preliminary data.</text>
</comment>
<feature type="domain" description="ApeA N-terminal" evidence="1">
    <location>
        <begin position="86"/>
        <end position="229"/>
    </location>
</feature>
<dbReference type="InterPro" id="IPR041223">
    <property type="entry name" value="ApeA_NTD"/>
</dbReference>
<accession>A0A2V5J7P1</accession>
<organism evidence="2 3">
    <name type="scientific">Arthrobacter psychrolactophilus</name>
    <dbReference type="NCBI Taxonomy" id="92442"/>
    <lineage>
        <taxon>Bacteria</taxon>
        <taxon>Bacillati</taxon>
        <taxon>Actinomycetota</taxon>
        <taxon>Actinomycetes</taxon>
        <taxon>Micrococcales</taxon>
        <taxon>Micrococcaceae</taxon>
        <taxon>Arthrobacter</taxon>
    </lineage>
</organism>
<gene>
    <name evidence="2" type="ORF">CVS30_08650</name>
</gene>
<keyword evidence="3" id="KW-1185">Reference proteome</keyword>
<sequence>MAWPSKLPIMDNDLPKGTRRVGNLVDFNADTPPVSVTLERDEKGIRLTVPWGGSDDYYSSWFMGEHTRRPELAVWPPMPKKMLFWDSHGSVLLIDCWARGYHTNFSTGSGRVWARYAVLGVNDDIDYSVANGVRSEITGLREWLGVESVEEDFDYDSGVLTIKASSSEPIEVNSLLSLRPSWEVTRDGHESTTIKNVVFCESRSSVPSSWKELMGTHRGLRDLLVLSRWTAETCTILQAQHGDDPLKTLDSVEHGEQWRTVIDPRSDPSSSQPIGRHSHLVEYSDLGPKGIVQWLSLRDQFQRALDPIISDRFISKVGAVTHMAQVGPGLEALGFLIMQTKDGLSATEANRKPLRARLDRILRDIGDALPFDGSDWAAGMTEAYNGIKHANRDLPTELELLNRWRESVLAVRGWVALELGVKAEDILGRLERDPQSIPYAARA</sequence>
<evidence type="ECO:0000313" key="2">
    <source>
        <dbReference type="EMBL" id="PYI38880.1"/>
    </source>
</evidence>
<name>A0A2V5J7P1_9MICC</name>
<evidence type="ECO:0000313" key="3">
    <source>
        <dbReference type="Proteomes" id="UP000247980"/>
    </source>
</evidence>
<dbReference type="AlphaFoldDB" id="A0A2V5J7P1"/>
<dbReference type="EMBL" id="QJVC01000005">
    <property type="protein sequence ID" value="PYI38880.1"/>
    <property type="molecule type" value="Genomic_DNA"/>
</dbReference>
<evidence type="ECO:0000259" key="1">
    <source>
        <dbReference type="Pfam" id="PF18862"/>
    </source>
</evidence>